<reference evidence="2" key="1">
    <citation type="submission" date="2021-12" db="EMBL/GenBank/DDBJ databases">
        <authorList>
            <person name="Cha I.-T."/>
            <person name="Lee K.-E."/>
            <person name="Park S.-J."/>
        </authorList>
    </citation>
    <scope>NUCLEOTIDE SEQUENCE</scope>
    <source>
        <strain evidence="2">YSM-43</strain>
    </source>
</reference>
<organism evidence="2 3">
    <name type="scientific">Flavobacterium sediminilitoris</name>
    <dbReference type="NCBI Taxonomy" id="2024526"/>
    <lineage>
        <taxon>Bacteria</taxon>
        <taxon>Pseudomonadati</taxon>
        <taxon>Bacteroidota</taxon>
        <taxon>Flavobacteriia</taxon>
        <taxon>Flavobacteriales</taxon>
        <taxon>Flavobacteriaceae</taxon>
        <taxon>Flavobacterium</taxon>
    </lineage>
</organism>
<dbReference type="Proteomes" id="UP000830454">
    <property type="component" value="Chromosome"/>
</dbReference>
<keyword evidence="3" id="KW-1185">Reference proteome</keyword>
<proteinExistence type="predicted"/>
<sequence>MNDLPLNIAITLLVLVSSFLWFLDVFKKGDDKPLYLRPEFYYVSALLIYFTGTFWVFLMTDYIINDDSIKLLDYWVLIVIFNLILRVTLIFAVWKAQIKSIH</sequence>
<evidence type="ECO:0000313" key="2">
    <source>
        <dbReference type="EMBL" id="UOX35607.1"/>
    </source>
</evidence>
<evidence type="ECO:0000256" key="1">
    <source>
        <dbReference type="SAM" id="Phobius"/>
    </source>
</evidence>
<dbReference type="RefSeq" id="WP_246918857.1">
    <property type="nucleotide sequence ID" value="NZ_CP090145.1"/>
</dbReference>
<reference evidence="2" key="2">
    <citation type="submission" date="2022-04" db="EMBL/GenBank/DDBJ databases">
        <title>Complete Genome Sequence of Flavobacterium sediminilitoris YSM-43, Isolated from a Tidal Sediment.</title>
        <authorList>
            <person name="Lee P.A."/>
        </authorList>
    </citation>
    <scope>NUCLEOTIDE SEQUENCE</scope>
    <source>
        <strain evidence="2">YSM-43</strain>
    </source>
</reference>
<protein>
    <submittedName>
        <fullName evidence="2">Uncharacterized protein</fullName>
    </submittedName>
</protein>
<name>A0ABY4HRU3_9FLAO</name>
<dbReference type="EMBL" id="CP090145">
    <property type="protein sequence ID" value="UOX35607.1"/>
    <property type="molecule type" value="Genomic_DNA"/>
</dbReference>
<feature type="transmembrane region" description="Helical" evidence="1">
    <location>
        <begin position="74"/>
        <end position="94"/>
    </location>
</feature>
<evidence type="ECO:0000313" key="3">
    <source>
        <dbReference type="Proteomes" id="UP000830454"/>
    </source>
</evidence>
<gene>
    <name evidence="2" type="ORF">LXD69_08795</name>
</gene>
<keyword evidence="1" id="KW-0472">Membrane</keyword>
<keyword evidence="1" id="KW-1133">Transmembrane helix</keyword>
<feature type="transmembrane region" description="Helical" evidence="1">
    <location>
        <begin position="6"/>
        <end position="26"/>
    </location>
</feature>
<accession>A0ABY4HRU3</accession>
<feature type="transmembrane region" description="Helical" evidence="1">
    <location>
        <begin position="38"/>
        <end position="58"/>
    </location>
</feature>
<keyword evidence="1" id="KW-0812">Transmembrane</keyword>